<gene>
    <name evidence="7" type="primary">lgt</name>
    <name evidence="8" type="ORF">SAMN04487984_1181</name>
</gene>
<keyword evidence="6 7" id="KW-0472">Membrane</keyword>
<protein>
    <recommendedName>
        <fullName evidence="7">Phosphatidylglycerol--prolipoprotein diacylglyceryl transferase</fullName>
        <ecNumber evidence="7">2.5.1.145</ecNumber>
    </recommendedName>
</protein>
<feature type="transmembrane region" description="Helical" evidence="7">
    <location>
        <begin position="120"/>
        <end position="139"/>
    </location>
</feature>
<comment type="similarity">
    <text evidence="1 7">Belongs to the Lgt family.</text>
</comment>
<dbReference type="GO" id="GO:0005886">
    <property type="term" value="C:plasma membrane"/>
    <property type="evidence" value="ECO:0007669"/>
    <property type="project" value="UniProtKB-SubCell"/>
</dbReference>
<dbReference type="GO" id="GO:0042158">
    <property type="term" value="P:lipoprotein biosynthetic process"/>
    <property type="evidence" value="ECO:0007669"/>
    <property type="project" value="UniProtKB-UniRule"/>
</dbReference>
<evidence type="ECO:0000256" key="3">
    <source>
        <dbReference type="ARBA" id="ARBA00022679"/>
    </source>
</evidence>
<comment type="catalytic activity">
    <reaction evidence="7">
        <text>L-cysteinyl-[prolipoprotein] + a 1,2-diacyl-sn-glycero-3-phospho-(1'-sn-glycerol) = an S-1,2-diacyl-sn-glyceryl-L-cysteinyl-[prolipoprotein] + sn-glycerol 1-phosphate + H(+)</text>
        <dbReference type="Rhea" id="RHEA:56712"/>
        <dbReference type="Rhea" id="RHEA-COMP:14679"/>
        <dbReference type="Rhea" id="RHEA-COMP:14680"/>
        <dbReference type="ChEBI" id="CHEBI:15378"/>
        <dbReference type="ChEBI" id="CHEBI:29950"/>
        <dbReference type="ChEBI" id="CHEBI:57685"/>
        <dbReference type="ChEBI" id="CHEBI:64716"/>
        <dbReference type="ChEBI" id="CHEBI:140658"/>
        <dbReference type="EC" id="2.5.1.145"/>
    </reaction>
</comment>
<dbReference type="EMBL" id="FWXK01000006">
    <property type="protein sequence ID" value="SMC44498.1"/>
    <property type="molecule type" value="Genomic_DNA"/>
</dbReference>
<keyword evidence="4 7" id="KW-0812">Transmembrane</keyword>
<feature type="transmembrane region" description="Helical" evidence="7">
    <location>
        <begin position="244"/>
        <end position="263"/>
    </location>
</feature>
<organism evidence="8 9">
    <name type="scientific">Aerococcus suis</name>
    <dbReference type="NCBI Taxonomy" id="371602"/>
    <lineage>
        <taxon>Bacteria</taxon>
        <taxon>Bacillati</taxon>
        <taxon>Bacillota</taxon>
        <taxon>Bacilli</taxon>
        <taxon>Lactobacillales</taxon>
        <taxon>Aerococcaceae</taxon>
        <taxon>Aerococcus</taxon>
    </lineage>
</organism>
<evidence type="ECO:0000256" key="7">
    <source>
        <dbReference type="HAMAP-Rule" id="MF_01147"/>
    </source>
</evidence>
<evidence type="ECO:0000256" key="6">
    <source>
        <dbReference type="ARBA" id="ARBA00023136"/>
    </source>
</evidence>
<dbReference type="NCBIfam" id="TIGR00544">
    <property type="entry name" value="lgt"/>
    <property type="match status" value="1"/>
</dbReference>
<evidence type="ECO:0000256" key="1">
    <source>
        <dbReference type="ARBA" id="ARBA00007150"/>
    </source>
</evidence>
<keyword evidence="2 7" id="KW-1003">Cell membrane</keyword>
<dbReference type="HAMAP" id="MF_01147">
    <property type="entry name" value="Lgt"/>
    <property type="match status" value="1"/>
</dbReference>
<dbReference type="Proteomes" id="UP000243884">
    <property type="component" value="Unassembled WGS sequence"/>
</dbReference>
<keyword evidence="5 7" id="KW-1133">Transmembrane helix</keyword>
<dbReference type="GO" id="GO:0008961">
    <property type="term" value="F:phosphatidylglycerol-prolipoprotein diacylglyceryl transferase activity"/>
    <property type="evidence" value="ECO:0007669"/>
    <property type="project" value="UniProtKB-UniRule"/>
</dbReference>
<reference evidence="9" key="1">
    <citation type="submission" date="2017-04" db="EMBL/GenBank/DDBJ databases">
        <authorList>
            <person name="Varghese N."/>
            <person name="Submissions S."/>
        </authorList>
    </citation>
    <scope>NUCLEOTIDE SEQUENCE [LARGE SCALE GENOMIC DNA]</scope>
    <source>
        <strain evidence="9">DSM 21500</strain>
    </source>
</reference>
<proteinExistence type="inferred from homology"/>
<dbReference type="UniPathway" id="UPA00664"/>
<feature type="transmembrane region" description="Helical" evidence="7">
    <location>
        <begin position="90"/>
        <end position="113"/>
    </location>
</feature>
<feature type="binding site" evidence="7">
    <location>
        <position position="141"/>
    </location>
    <ligand>
        <name>a 1,2-diacyl-sn-glycero-3-phospho-(1'-sn-glycerol)</name>
        <dbReference type="ChEBI" id="CHEBI:64716"/>
    </ligand>
</feature>
<evidence type="ECO:0000256" key="5">
    <source>
        <dbReference type="ARBA" id="ARBA00022989"/>
    </source>
</evidence>
<keyword evidence="9" id="KW-1185">Reference proteome</keyword>
<dbReference type="OrthoDB" id="871140at2"/>
<evidence type="ECO:0000256" key="4">
    <source>
        <dbReference type="ARBA" id="ARBA00022692"/>
    </source>
</evidence>
<evidence type="ECO:0000313" key="8">
    <source>
        <dbReference type="EMBL" id="SMC44498.1"/>
    </source>
</evidence>
<sequence length="282" mass="32302">MQFILQGLANTINPVAFHLFGWPVYWYGVIIGGAILLAITLASREMRRKGFNDDFVLDLMIWAIPIGFLGARLYYVIFEWPYYLAHPTEIFAIWQGGIAIYGGVIAGALTVYFYSKYRGFSPYFILDLAAPYLLLAQSIGRWGNFVNGEAHGGPVSESFLSHTLHLPQFIVDGMLIDGTYYHPTFLYESLWNVLGVILLLILRRQQKTLKLGETTLLYLIWYAFGRFFIEGMRTDSLYLGPLRISQVLALVIFILGIGLIIWLRHRPVKRPYYSEISHSEQK</sequence>
<comment type="subcellular location">
    <subcellularLocation>
        <location evidence="7">Cell membrane</location>
        <topology evidence="7">Multi-pass membrane protein</topology>
    </subcellularLocation>
</comment>
<evidence type="ECO:0000313" key="9">
    <source>
        <dbReference type="Proteomes" id="UP000243884"/>
    </source>
</evidence>
<accession>A0A1W1Z967</accession>
<comment type="function">
    <text evidence="7">Catalyzes the transfer of the diacylglyceryl group from phosphatidylglycerol to the sulfhydryl group of the N-terminal cysteine of a prolipoprotein, the first step in the formation of mature lipoproteins.</text>
</comment>
<dbReference type="PANTHER" id="PTHR30589:SF0">
    <property type="entry name" value="PHOSPHATIDYLGLYCEROL--PROLIPOPROTEIN DIACYLGLYCERYL TRANSFERASE"/>
    <property type="match status" value="1"/>
</dbReference>
<keyword evidence="8" id="KW-0449">Lipoprotein</keyword>
<dbReference type="EC" id="2.5.1.145" evidence="7"/>
<feature type="transmembrane region" description="Helical" evidence="7">
    <location>
        <begin position="24"/>
        <end position="43"/>
    </location>
</feature>
<dbReference type="STRING" id="371602.SAMN04487984_1181"/>
<dbReference type="InterPro" id="IPR001640">
    <property type="entry name" value="Lgt"/>
</dbReference>
<dbReference type="PANTHER" id="PTHR30589">
    <property type="entry name" value="PROLIPOPROTEIN DIACYLGLYCERYL TRANSFERASE"/>
    <property type="match status" value="1"/>
</dbReference>
<dbReference type="PROSITE" id="PS01311">
    <property type="entry name" value="LGT"/>
    <property type="match status" value="1"/>
</dbReference>
<evidence type="ECO:0000256" key="2">
    <source>
        <dbReference type="ARBA" id="ARBA00022475"/>
    </source>
</evidence>
<keyword evidence="3 7" id="KW-0808">Transferase</keyword>
<comment type="pathway">
    <text evidence="7">Protein modification; lipoprotein biosynthesis (diacylglyceryl transfer).</text>
</comment>
<name>A0A1W1Z967_9LACT</name>
<feature type="transmembrane region" description="Helical" evidence="7">
    <location>
        <begin position="214"/>
        <end position="232"/>
    </location>
</feature>
<dbReference type="RefSeq" id="WP_084099300.1">
    <property type="nucleotide sequence ID" value="NZ_FWXK01000006.1"/>
</dbReference>
<feature type="transmembrane region" description="Helical" evidence="7">
    <location>
        <begin position="184"/>
        <end position="202"/>
    </location>
</feature>
<dbReference type="AlphaFoldDB" id="A0A1W1Z967"/>
<dbReference type="Pfam" id="PF01790">
    <property type="entry name" value="LGT"/>
    <property type="match status" value="1"/>
</dbReference>
<feature type="transmembrane region" description="Helical" evidence="7">
    <location>
        <begin position="55"/>
        <end position="78"/>
    </location>
</feature>